<reference evidence="5 6" key="1">
    <citation type="submission" date="2020-08" db="EMBL/GenBank/DDBJ databases">
        <title>Sequencing the genomes of 1000 actinobacteria strains.</title>
        <authorList>
            <person name="Klenk H.-P."/>
        </authorList>
    </citation>
    <scope>NUCLEOTIDE SEQUENCE [LARGE SCALE GENOMIC DNA]</scope>
    <source>
        <strain evidence="5 6">DSM 102122</strain>
    </source>
</reference>
<evidence type="ECO:0000256" key="1">
    <source>
        <dbReference type="ARBA" id="ARBA00001933"/>
    </source>
</evidence>
<dbReference type="Gene3D" id="3.40.640.10">
    <property type="entry name" value="Type I PLP-dependent aspartate aminotransferase-like (Major domain)"/>
    <property type="match status" value="1"/>
</dbReference>
<organism evidence="5 6">
    <name type="scientific">Jiangella mangrovi</name>
    <dbReference type="NCBI Taxonomy" id="1524084"/>
    <lineage>
        <taxon>Bacteria</taxon>
        <taxon>Bacillati</taxon>
        <taxon>Actinomycetota</taxon>
        <taxon>Actinomycetes</taxon>
        <taxon>Jiangellales</taxon>
        <taxon>Jiangellaceae</taxon>
        <taxon>Jiangella</taxon>
    </lineage>
</organism>
<evidence type="ECO:0000313" key="5">
    <source>
        <dbReference type="EMBL" id="MBB5791197.1"/>
    </source>
</evidence>
<dbReference type="AlphaFoldDB" id="A0A7W9GWD9"/>
<evidence type="ECO:0000256" key="4">
    <source>
        <dbReference type="RuleBase" id="RU004508"/>
    </source>
</evidence>
<keyword evidence="6" id="KW-1185">Reference proteome</keyword>
<dbReference type="Gene3D" id="3.90.1150.10">
    <property type="entry name" value="Aspartate Aminotransferase, domain 1"/>
    <property type="match status" value="1"/>
</dbReference>
<dbReference type="GO" id="GO:0030170">
    <property type="term" value="F:pyridoxal phosphate binding"/>
    <property type="evidence" value="ECO:0007669"/>
    <property type="project" value="TreeGrafter"/>
</dbReference>
<feature type="modified residue" description="N6-(pyridoxal phosphate)lysine" evidence="3">
    <location>
        <position position="204"/>
    </location>
</feature>
<sequence length="413" mass="44347">MTRLALDGGRPVRTRPLPTVLVPAGRTFGAEERAAVLEVIDSGVLNASCGGPWLRELEATMADLHGIGHAVASSSGTAALHLAVAAVDPEPGDEIITTPLTDWGTIAAILAQNAVPVFADVDPLTGNLDPASVAAYLSPRTRAILVVHLFGAAAAVRELRALADRAGVPLIEDCAQAYLARPASGAPPVGTYGAVGCFSLQQYKHVTAGDGGLCITDDPAVAERMRLFADKAWPRDEGRFHRFLALNYRMTNLTAAVAGVQLRRLPDVVERRRQHAARLLDAVGDLPGVRFPPEPDLHAWWVLPLIVDGSNHRNRRWAEALTAEGIPAVAGWLQSPVYLYPALTERRTYGQSAFPLTSPPARRDWTFHRGLCPQAERLVDDTLVVLQWNENYTDADVDDIAAALTKVAAAMSD</sequence>
<feature type="active site" description="Proton acceptor" evidence="2">
    <location>
        <position position="204"/>
    </location>
</feature>
<dbReference type="PANTHER" id="PTHR30244">
    <property type="entry name" value="TRANSAMINASE"/>
    <property type="match status" value="1"/>
</dbReference>
<dbReference type="PANTHER" id="PTHR30244:SF34">
    <property type="entry name" value="DTDP-4-AMINO-4,6-DIDEOXYGALACTOSE TRANSAMINASE"/>
    <property type="match status" value="1"/>
</dbReference>
<comment type="caution">
    <text evidence="5">The sequence shown here is derived from an EMBL/GenBank/DDBJ whole genome shotgun (WGS) entry which is preliminary data.</text>
</comment>
<dbReference type="CDD" id="cd00616">
    <property type="entry name" value="AHBA_syn"/>
    <property type="match status" value="1"/>
</dbReference>
<proteinExistence type="inferred from homology"/>
<evidence type="ECO:0000256" key="3">
    <source>
        <dbReference type="PIRSR" id="PIRSR000390-2"/>
    </source>
</evidence>
<gene>
    <name evidence="5" type="ORF">HD601_005772</name>
</gene>
<dbReference type="GO" id="GO:0008483">
    <property type="term" value="F:transaminase activity"/>
    <property type="evidence" value="ECO:0007669"/>
    <property type="project" value="TreeGrafter"/>
</dbReference>
<evidence type="ECO:0000256" key="2">
    <source>
        <dbReference type="PIRSR" id="PIRSR000390-1"/>
    </source>
</evidence>
<dbReference type="InterPro" id="IPR015421">
    <property type="entry name" value="PyrdxlP-dep_Trfase_major"/>
</dbReference>
<dbReference type="Pfam" id="PF01041">
    <property type="entry name" value="DegT_DnrJ_EryC1"/>
    <property type="match status" value="1"/>
</dbReference>
<dbReference type="PIRSF" id="PIRSF000390">
    <property type="entry name" value="PLP_StrS"/>
    <property type="match status" value="1"/>
</dbReference>
<dbReference type="RefSeq" id="WP_184827776.1">
    <property type="nucleotide sequence ID" value="NZ_JACHMM010000001.1"/>
</dbReference>
<dbReference type="InterPro" id="IPR015422">
    <property type="entry name" value="PyrdxlP-dep_Trfase_small"/>
</dbReference>
<accession>A0A7W9GWD9</accession>
<keyword evidence="3 4" id="KW-0663">Pyridoxal phosphate</keyword>
<evidence type="ECO:0000313" key="6">
    <source>
        <dbReference type="Proteomes" id="UP000542813"/>
    </source>
</evidence>
<dbReference type="SUPFAM" id="SSF53383">
    <property type="entry name" value="PLP-dependent transferases"/>
    <property type="match status" value="1"/>
</dbReference>
<dbReference type="Proteomes" id="UP000542813">
    <property type="component" value="Unassembled WGS sequence"/>
</dbReference>
<dbReference type="GO" id="GO:0000271">
    <property type="term" value="P:polysaccharide biosynthetic process"/>
    <property type="evidence" value="ECO:0007669"/>
    <property type="project" value="TreeGrafter"/>
</dbReference>
<dbReference type="InterPro" id="IPR015424">
    <property type="entry name" value="PyrdxlP-dep_Trfase"/>
</dbReference>
<comment type="similarity">
    <text evidence="4">Belongs to the DegT/DnrJ/EryC1 family.</text>
</comment>
<protein>
    <submittedName>
        <fullName evidence="5">dTDP-4-amino-4,6-dideoxygalactose transaminase</fullName>
    </submittedName>
</protein>
<comment type="cofactor">
    <cofactor evidence="1">
        <name>pyridoxal 5'-phosphate</name>
        <dbReference type="ChEBI" id="CHEBI:597326"/>
    </cofactor>
</comment>
<dbReference type="EMBL" id="JACHMM010000001">
    <property type="protein sequence ID" value="MBB5791197.1"/>
    <property type="molecule type" value="Genomic_DNA"/>
</dbReference>
<dbReference type="InterPro" id="IPR000653">
    <property type="entry name" value="DegT/StrS_aminotransferase"/>
</dbReference>
<name>A0A7W9GWD9_9ACTN</name>